<name>A0ABR3EIA7_9AGAR</name>
<dbReference type="EMBL" id="JBAHYK010005093">
    <property type="protein sequence ID" value="KAL0562595.1"/>
    <property type="molecule type" value="Genomic_DNA"/>
</dbReference>
<gene>
    <name evidence="2" type="ORF">V5O48_019490</name>
</gene>
<feature type="region of interest" description="Disordered" evidence="1">
    <location>
        <begin position="1"/>
        <end position="80"/>
    </location>
</feature>
<dbReference type="Proteomes" id="UP001465976">
    <property type="component" value="Unassembled WGS sequence"/>
</dbReference>
<proteinExistence type="predicted"/>
<keyword evidence="3" id="KW-1185">Reference proteome</keyword>
<protein>
    <submittedName>
        <fullName evidence="2">Uncharacterized protein</fullName>
    </submittedName>
</protein>
<reference evidence="2 3" key="1">
    <citation type="submission" date="2024-02" db="EMBL/GenBank/DDBJ databases">
        <title>A draft genome for the cacao thread blight pathogen Marasmius crinis-equi.</title>
        <authorList>
            <person name="Cohen S.P."/>
            <person name="Baruah I.K."/>
            <person name="Amoako-Attah I."/>
            <person name="Bukari Y."/>
            <person name="Meinhardt L.W."/>
            <person name="Bailey B.A."/>
        </authorList>
    </citation>
    <scope>NUCLEOTIDE SEQUENCE [LARGE SCALE GENOMIC DNA]</scope>
    <source>
        <strain evidence="2 3">GH-76</strain>
    </source>
</reference>
<comment type="caution">
    <text evidence="2">The sequence shown here is derived from an EMBL/GenBank/DDBJ whole genome shotgun (WGS) entry which is preliminary data.</text>
</comment>
<organism evidence="2 3">
    <name type="scientific">Marasmius crinis-equi</name>
    <dbReference type="NCBI Taxonomy" id="585013"/>
    <lineage>
        <taxon>Eukaryota</taxon>
        <taxon>Fungi</taxon>
        <taxon>Dikarya</taxon>
        <taxon>Basidiomycota</taxon>
        <taxon>Agaricomycotina</taxon>
        <taxon>Agaricomycetes</taxon>
        <taxon>Agaricomycetidae</taxon>
        <taxon>Agaricales</taxon>
        <taxon>Marasmiineae</taxon>
        <taxon>Marasmiaceae</taxon>
        <taxon>Marasmius</taxon>
    </lineage>
</organism>
<sequence length="136" mass="15488">MAPRTPRRNPYPPTSSLGLATPPRTPTHSYNLRQQYAPSPFLQPATSCSPRRSLEARLPTPDHIPSEKPKRSEPRAGERKLREQIKVLQKFREIAKLAKRVQTLKDKSDAHQTYVDRQTSQLTCTLCNKLFASPQT</sequence>
<evidence type="ECO:0000313" key="2">
    <source>
        <dbReference type="EMBL" id="KAL0562595.1"/>
    </source>
</evidence>
<accession>A0ABR3EIA7</accession>
<evidence type="ECO:0000313" key="3">
    <source>
        <dbReference type="Proteomes" id="UP001465976"/>
    </source>
</evidence>
<feature type="compositionally biased region" description="Basic and acidic residues" evidence="1">
    <location>
        <begin position="64"/>
        <end position="80"/>
    </location>
</feature>
<evidence type="ECO:0000256" key="1">
    <source>
        <dbReference type="SAM" id="MobiDB-lite"/>
    </source>
</evidence>
<feature type="non-terminal residue" evidence="2">
    <location>
        <position position="136"/>
    </location>
</feature>
<feature type="compositionally biased region" description="Polar residues" evidence="1">
    <location>
        <begin position="26"/>
        <end position="37"/>
    </location>
</feature>